<sequence>MSSIWILGGGSIAQALAQHAQAQGQSVHLLSTRPASYADPHANLHTDPYPSPCSAPVLHWHRIEHWHEPQWLALLDNLPLPEQIVVTNGLLSNDQIQPEKRLEELNLQSWRLSLQANTEISLQLLAFLAGRMKRQDALQCLILSAKVGSIQDNRLGGWYAYRASKAALNMLIKTASIEWQRRFPLCSLGAYHPGTTDSALSRPFQSRVPDQQLKTPEQAALCLAQQLNQLTPENSGRFWNWDGQELPW</sequence>
<dbReference type="Proteomes" id="UP000325302">
    <property type="component" value="Unassembled WGS sequence"/>
</dbReference>
<proteinExistence type="predicted"/>
<dbReference type="Gene3D" id="3.40.50.720">
    <property type="entry name" value="NAD(P)-binding Rossmann-like Domain"/>
    <property type="match status" value="1"/>
</dbReference>
<organism evidence="1 2">
    <name type="scientific">Nitrincola tapanii</name>
    <dbReference type="NCBI Taxonomy" id="1708751"/>
    <lineage>
        <taxon>Bacteria</taxon>
        <taxon>Pseudomonadati</taxon>
        <taxon>Pseudomonadota</taxon>
        <taxon>Gammaproteobacteria</taxon>
        <taxon>Oceanospirillales</taxon>
        <taxon>Oceanospirillaceae</taxon>
        <taxon>Nitrincola</taxon>
    </lineage>
</organism>
<keyword evidence="2" id="KW-1185">Reference proteome</keyword>
<dbReference type="GO" id="GO:0016491">
    <property type="term" value="F:oxidoreductase activity"/>
    <property type="evidence" value="ECO:0007669"/>
    <property type="project" value="TreeGrafter"/>
</dbReference>
<reference evidence="1 2" key="1">
    <citation type="submission" date="2019-03" db="EMBL/GenBank/DDBJ databases">
        <title>Nitrincola sp. nov. isolated from an Indian soda lake.</title>
        <authorList>
            <person name="Joshi A."/>
            <person name="Thite S.V."/>
            <person name="Joseph N."/>
            <person name="Dhotre D."/>
            <person name="Moorthy M."/>
            <person name="Shouche Y.S."/>
        </authorList>
    </citation>
    <scope>NUCLEOTIDE SEQUENCE [LARGE SCALE GENOMIC DNA]</scope>
    <source>
        <strain evidence="1 2">MEB193</strain>
    </source>
</reference>
<dbReference type="PANTHER" id="PTHR43544:SF12">
    <property type="entry name" value="NAD(P)-BINDING ROSSMANN-FOLD SUPERFAMILY PROTEIN"/>
    <property type="match status" value="1"/>
</dbReference>
<name>A0A5A9W3Z1_9GAMM</name>
<accession>A0A5A9W3Z1</accession>
<dbReference type="AlphaFoldDB" id="A0A5A9W3Z1"/>
<dbReference type="OrthoDB" id="9785826at2"/>
<dbReference type="InterPro" id="IPR051468">
    <property type="entry name" value="Fungal_SecMetab_SDRs"/>
</dbReference>
<dbReference type="InterPro" id="IPR036291">
    <property type="entry name" value="NAD(P)-bd_dom_sf"/>
</dbReference>
<gene>
    <name evidence="1" type="ORF">E1H14_05715</name>
</gene>
<comment type="caution">
    <text evidence="1">The sequence shown here is derived from an EMBL/GenBank/DDBJ whole genome shotgun (WGS) entry which is preliminary data.</text>
</comment>
<dbReference type="RefSeq" id="WP_149390482.1">
    <property type="nucleotide sequence ID" value="NZ_SMRS01000003.1"/>
</dbReference>
<protein>
    <recommendedName>
        <fullName evidence="3">SDR family NAD(P)-dependent oxidoreductase</fullName>
    </recommendedName>
</protein>
<evidence type="ECO:0000313" key="2">
    <source>
        <dbReference type="Proteomes" id="UP000325302"/>
    </source>
</evidence>
<dbReference type="SUPFAM" id="SSF51735">
    <property type="entry name" value="NAD(P)-binding Rossmann-fold domains"/>
    <property type="match status" value="1"/>
</dbReference>
<dbReference type="EMBL" id="SMRS01000003">
    <property type="protein sequence ID" value="KAA0875476.1"/>
    <property type="molecule type" value="Genomic_DNA"/>
</dbReference>
<evidence type="ECO:0008006" key="3">
    <source>
        <dbReference type="Google" id="ProtNLM"/>
    </source>
</evidence>
<dbReference type="GO" id="GO:0005737">
    <property type="term" value="C:cytoplasm"/>
    <property type="evidence" value="ECO:0007669"/>
    <property type="project" value="TreeGrafter"/>
</dbReference>
<dbReference type="PANTHER" id="PTHR43544">
    <property type="entry name" value="SHORT-CHAIN DEHYDROGENASE/REDUCTASE"/>
    <property type="match status" value="1"/>
</dbReference>
<evidence type="ECO:0000313" key="1">
    <source>
        <dbReference type="EMBL" id="KAA0875476.1"/>
    </source>
</evidence>